<evidence type="ECO:0000313" key="5">
    <source>
        <dbReference type="Proteomes" id="UP000239649"/>
    </source>
</evidence>
<sequence length="771" mass="81730">MAVAEEPGSSGPRTRYGVIALKPGNKRVALVRPSTAAAAGAPGAAADAARADGDGAPKLAPVVADGWQFPSVGAAARGERAELEAALEAAQQQLGLDVTPHLCSQPVIHALGPEPKQSTKFFMAFCLPEGAELAPQEGSGVADAHWVDLQELLAETAQQEITSSQLVAVLRQLQGMLKRRYELVFPADDSYQEVASAMCWHEAVQAGEGRGGGVDRWQGVAPKDFLEEHCREHKLPAPAFNVFEHGRTPGGATHFCATCLLPHLGLQITPDAVYPSPLDALECVSVLAILYLEGALAADCPLLHFAPAGEMASVPHAFITEYERRRTEAAQRGSSPADRKRELSWQVENPRQAAVAAAVAAQAGLDRSPKRLRPDKGPFTIGMALAQIGLDKNPLMALKEMSDKCRFAAPLYIEESASGGRTVVAVTIRQAGILSMRGAAQEDKKVAKTMAAQKVLSILRQRHPPGMPRLAAVLALLLAGQVLSASACSVYLLACKGWSPVSGRTEDFMPPAQHGYAGLTALNGSALMDGLNSEGLAAAFLWLEGSPFELHYDPTGPAHALAWVDLLPYLLGNFSSVKEAVAWVMSPVVQVTTDLPPAPFEHVLEGLGFRASQIPLHLSLQDAKGEVVLLEFGPDGPQVFWEAPGTSAGQHKSSVCRPQVPAWTSCGRRGATGQSVPGTFSAGDTVVSLLREHPTARYYFRSPVNPRWQGVALHDEDWSSYNGKPRVIELHANAEVWFGDLTIRKGACNTGGCSDTGVLVAVDAGAAAAQA</sequence>
<dbReference type="AlphaFoldDB" id="A0A2P6VQU8"/>
<organism evidence="4 5">
    <name type="scientific">Micractinium conductrix</name>
    <dbReference type="NCBI Taxonomy" id="554055"/>
    <lineage>
        <taxon>Eukaryota</taxon>
        <taxon>Viridiplantae</taxon>
        <taxon>Chlorophyta</taxon>
        <taxon>core chlorophytes</taxon>
        <taxon>Trebouxiophyceae</taxon>
        <taxon>Chlorellales</taxon>
        <taxon>Chlorellaceae</taxon>
        <taxon>Chlorella clade</taxon>
        <taxon>Micractinium</taxon>
    </lineage>
</organism>
<dbReference type="STRING" id="554055.A0A2P6VQU8"/>
<feature type="domain" description="Nudix hydrolase" evidence="3">
    <location>
        <begin position="11"/>
        <end position="169"/>
    </location>
</feature>
<protein>
    <submittedName>
        <fullName evidence="4">Choloylglycine hydrolase</fullName>
    </submittedName>
</protein>
<dbReference type="SUPFAM" id="SSF56235">
    <property type="entry name" value="N-terminal nucleophile aminohydrolases (Ntn hydrolases)"/>
    <property type="match status" value="1"/>
</dbReference>
<dbReference type="GO" id="GO:0016787">
    <property type="term" value="F:hydrolase activity"/>
    <property type="evidence" value="ECO:0007669"/>
    <property type="project" value="UniProtKB-KW"/>
</dbReference>
<dbReference type="Pfam" id="PF02275">
    <property type="entry name" value="CBAH"/>
    <property type="match status" value="1"/>
</dbReference>
<dbReference type="InterPro" id="IPR029132">
    <property type="entry name" value="CBAH/NAAA_C"/>
</dbReference>
<evidence type="ECO:0000313" key="4">
    <source>
        <dbReference type="EMBL" id="PSC76435.1"/>
    </source>
</evidence>
<accession>A0A2P6VQU8</accession>
<dbReference type="Gene3D" id="3.60.60.10">
    <property type="entry name" value="Penicillin V Acylase, Chain A"/>
    <property type="match status" value="1"/>
</dbReference>
<dbReference type="SUPFAM" id="SSF54768">
    <property type="entry name" value="dsRNA-binding domain-like"/>
    <property type="match status" value="1"/>
</dbReference>
<reference evidence="4 5" key="1">
    <citation type="journal article" date="2018" name="Plant J.">
        <title>Genome sequences of Chlorella sorokiniana UTEX 1602 and Micractinium conductrix SAG 241.80: implications to maltose excretion by a green alga.</title>
        <authorList>
            <person name="Arriola M.B."/>
            <person name="Velmurugan N."/>
            <person name="Zhang Y."/>
            <person name="Plunkett M.H."/>
            <person name="Hondzo H."/>
            <person name="Barney B.M."/>
        </authorList>
    </citation>
    <scope>NUCLEOTIDE SEQUENCE [LARGE SCALE GENOMIC DNA]</scope>
    <source>
        <strain evidence="4 5">SAG 241.80</strain>
    </source>
</reference>
<keyword evidence="2 4" id="KW-0378">Hydrolase</keyword>
<dbReference type="InterPro" id="IPR000086">
    <property type="entry name" value="NUDIX_hydrolase_dom"/>
</dbReference>
<evidence type="ECO:0000256" key="1">
    <source>
        <dbReference type="ARBA" id="ARBA00006625"/>
    </source>
</evidence>
<dbReference type="InterPro" id="IPR029055">
    <property type="entry name" value="Ntn_hydrolases_N"/>
</dbReference>
<evidence type="ECO:0000259" key="3">
    <source>
        <dbReference type="PROSITE" id="PS51462"/>
    </source>
</evidence>
<keyword evidence="5" id="KW-1185">Reference proteome</keyword>
<comment type="similarity">
    <text evidence="1">Belongs to the peptidase C59 family.</text>
</comment>
<name>A0A2P6VQU8_9CHLO</name>
<gene>
    <name evidence="4" type="primary">g630</name>
    <name evidence="4" type="ORF">C2E20_0630</name>
</gene>
<dbReference type="EMBL" id="LHPF02000001">
    <property type="protein sequence ID" value="PSC76435.1"/>
    <property type="molecule type" value="Genomic_DNA"/>
</dbReference>
<dbReference type="InterPro" id="IPR052193">
    <property type="entry name" value="Peptidase_C59"/>
</dbReference>
<dbReference type="SUPFAM" id="SSF55811">
    <property type="entry name" value="Nudix"/>
    <property type="match status" value="1"/>
</dbReference>
<comment type="caution">
    <text evidence="4">The sequence shown here is derived from an EMBL/GenBank/DDBJ whole genome shotgun (WGS) entry which is preliminary data.</text>
</comment>
<dbReference type="PANTHER" id="PTHR35527:SF2">
    <property type="entry name" value="HYDROLASE"/>
    <property type="match status" value="1"/>
</dbReference>
<dbReference type="Gene3D" id="3.90.79.10">
    <property type="entry name" value="Nucleoside Triphosphate Pyrophosphohydrolase"/>
    <property type="match status" value="1"/>
</dbReference>
<evidence type="ECO:0000256" key="2">
    <source>
        <dbReference type="ARBA" id="ARBA00022801"/>
    </source>
</evidence>
<dbReference type="PANTHER" id="PTHR35527">
    <property type="entry name" value="CHOLOYLGLYCINE HYDROLASE"/>
    <property type="match status" value="1"/>
</dbReference>
<dbReference type="InterPro" id="IPR015797">
    <property type="entry name" value="NUDIX_hydrolase-like_dom_sf"/>
</dbReference>
<dbReference type="PROSITE" id="PS51462">
    <property type="entry name" value="NUDIX"/>
    <property type="match status" value="1"/>
</dbReference>
<dbReference type="OrthoDB" id="505629at2759"/>
<dbReference type="Proteomes" id="UP000239649">
    <property type="component" value="Unassembled WGS sequence"/>
</dbReference>
<proteinExistence type="inferred from homology"/>